<sequence>MAVSRTGDWARARQLLAAGSSRLEGAMQTALRQEAHALRKEVVQGLTQQAPGGEPIRPPSPLTLAARQLAGFNGTKALLVSAALRNSISVVVEGDEAFIGVSRTAKGPDGDSLVDVAQLQEYGGPPVVIPMTPKMRRFLFALLLQAGLAGQSRSSGQGRGVVVTQTPARPFLRPAFARFRQGASRRFLARVAKELGLGGPG</sequence>
<dbReference type="OrthoDB" id="5401905at2"/>
<dbReference type="Proteomes" id="UP000217343">
    <property type="component" value="Chromosome"/>
</dbReference>
<protein>
    <submittedName>
        <fullName evidence="1">Uncharacterized protein</fullName>
    </submittedName>
</protein>
<dbReference type="EMBL" id="CP022203">
    <property type="protein sequence ID" value="ATB45960.1"/>
    <property type="molecule type" value="Genomic_DNA"/>
</dbReference>
<gene>
    <name evidence="1" type="ORF">MYMAC_001548</name>
</gene>
<dbReference type="KEGG" id="mmas:MYMAC_001548"/>
<proteinExistence type="predicted"/>
<evidence type="ECO:0000313" key="1">
    <source>
        <dbReference type="EMBL" id="ATB45960.1"/>
    </source>
</evidence>
<name>A0A250JQQ6_9BACT</name>
<organism evidence="1 2">
    <name type="scientific">Corallococcus macrosporus DSM 14697</name>
    <dbReference type="NCBI Taxonomy" id="1189310"/>
    <lineage>
        <taxon>Bacteria</taxon>
        <taxon>Pseudomonadati</taxon>
        <taxon>Myxococcota</taxon>
        <taxon>Myxococcia</taxon>
        <taxon>Myxococcales</taxon>
        <taxon>Cystobacterineae</taxon>
        <taxon>Myxococcaceae</taxon>
        <taxon>Corallococcus</taxon>
    </lineage>
</organism>
<dbReference type="RefSeq" id="WP_095957600.1">
    <property type="nucleotide sequence ID" value="NZ_CP022203.1"/>
</dbReference>
<evidence type="ECO:0000313" key="2">
    <source>
        <dbReference type="Proteomes" id="UP000217343"/>
    </source>
</evidence>
<accession>A0A250JQQ6</accession>
<keyword evidence="2" id="KW-1185">Reference proteome</keyword>
<reference evidence="1 2" key="1">
    <citation type="submission" date="2017-06" db="EMBL/GenBank/DDBJ databases">
        <title>Sequencing and comparative analysis of myxobacterial genomes.</title>
        <authorList>
            <person name="Rupp O."/>
            <person name="Goesmann A."/>
            <person name="Sogaard-Andersen L."/>
        </authorList>
    </citation>
    <scope>NUCLEOTIDE SEQUENCE [LARGE SCALE GENOMIC DNA]</scope>
    <source>
        <strain evidence="1 2">DSM 14697</strain>
    </source>
</reference>
<dbReference type="AlphaFoldDB" id="A0A250JQQ6"/>